<keyword evidence="11" id="KW-0269">Exonuclease</keyword>
<name>A0A6M0Q442_9BACI</name>
<keyword evidence="10" id="KW-0378">Hydrolase</keyword>
<evidence type="ECO:0000256" key="18">
    <source>
        <dbReference type="ARBA" id="ARBA00023268"/>
    </source>
</evidence>
<evidence type="ECO:0000256" key="4">
    <source>
        <dbReference type="ARBA" id="ARBA00022679"/>
    </source>
</evidence>
<dbReference type="GO" id="GO:0046872">
    <property type="term" value="F:metal ion binding"/>
    <property type="evidence" value="ECO:0007669"/>
    <property type="project" value="UniProtKB-KW"/>
</dbReference>
<evidence type="ECO:0000256" key="14">
    <source>
        <dbReference type="ARBA" id="ARBA00023125"/>
    </source>
</evidence>
<dbReference type="EC" id="6.5.1.1" evidence="2"/>
<evidence type="ECO:0000256" key="17">
    <source>
        <dbReference type="ARBA" id="ARBA00023211"/>
    </source>
</evidence>
<dbReference type="Gene3D" id="3.30.470.30">
    <property type="entry name" value="DNA ligase/mRNA capping enzyme"/>
    <property type="match status" value="1"/>
</dbReference>
<dbReference type="InterPro" id="IPR014145">
    <property type="entry name" value="LigD_pol_dom"/>
</dbReference>
<keyword evidence="6" id="KW-0540">Nuclease</keyword>
<dbReference type="Gene3D" id="2.40.50.140">
    <property type="entry name" value="Nucleic acid-binding proteins"/>
    <property type="match status" value="1"/>
</dbReference>
<evidence type="ECO:0000313" key="25">
    <source>
        <dbReference type="Proteomes" id="UP000481043"/>
    </source>
</evidence>
<evidence type="ECO:0000256" key="6">
    <source>
        <dbReference type="ARBA" id="ARBA00022722"/>
    </source>
</evidence>
<keyword evidence="13" id="KW-0239">DNA-directed DNA polymerase</keyword>
<dbReference type="PROSITE" id="PS00333">
    <property type="entry name" value="DNA_LIGASE_A2"/>
    <property type="match status" value="1"/>
</dbReference>
<evidence type="ECO:0000256" key="15">
    <source>
        <dbReference type="ARBA" id="ARBA00023172"/>
    </source>
</evidence>
<dbReference type="RefSeq" id="WP_163177236.1">
    <property type="nucleotide sequence ID" value="NZ_JAAIWM010000001.1"/>
</dbReference>
<dbReference type="GO" id="GO:0003677">
    <property type="term" value="F:DNA binding"/>
    <property type="evidence" value="ECO:0007669"/>
    <property type="project" value="UniProtKB-KW"/>
</dbReference>
<keyword evidence="12" id="KW-0067">ATP-binding</keyword>
<comment type="catalytic activity">
    <reaction evidence="20">
        <text>ATP + (deoxyribonucleotide)n-3'-hydroxyl + 5'-phospho-(deoxyribonucleotide)m = (deoxyribonucleotide)n+m + AMP + diphosphate.</text>
        <dbReference type="EC" id="6.5.1.1"/>
    </reaction>
</comment>
<dbReference type="InterPro" id="IPR033652">
    <property type="entry name" value="LigD_Pol-like_3"/>
</dbReference>
<comment type="similarity">
    <text evidence="22">In the N-terminal section; belongs to the LigD polymerase family.</text>
</comment>
<dbReference type="PANTHER" id="PTHR42705">
    <property type="entry name" value="BIFUNCTIONAL NON-HOMOLOGOUS END JOINING PROTEIN LIGD"/>
    <property type="match status" value="1"/>
</dbReference>
<dbReference type="GO" id="GO:0005524">
    <property type="term" value="F:ATP binding"/>
    <property type="evidence" value="ECO:0007669"/>
    <property type="project" value="UniProtKB-KW"/>
</dbReference>
<evidence type="ECO:0000256" key="22">
    <source>
        <dbReference type="ARBA" id="ARBA00049990"/>
    </source>
</evidence>
<protein>
    <recommendedName>
        <fullName evidence="2">DNA ligase (ATP)</fullName>
        <ecNumber evidence="2">6.5.1.1</ecNumber>
    </recommendedName>
    <alternativeName>
        <fullName evidence="19">NHEJ DNA polymerase</fullName>
    </alternativeName>
</protein>
<dbReference type="GO" id="GO:0006310">
    <property type="term" value="P:DNA recombination"/>
    <property type="evidence" value="ECO:0007669"/>
    <property type="project" value="UniProtKB-KW"/>
</dbReference>
<dbReference type="CDD" id="cd07906">
    <property type="entry name" value="Adenylation_DNA_ligase_LigD_LigC"/>
    <property type="match status" value="1"/>
</dbReference>
<evidence type="ECO:0000313" key="24">
    <source>
        <dbReference type="EMBL" id="NEY70539.1"/>
    </source>
</evidence>
<dbReference type="EMBL" id="JAAIWM010000001">
    <property type="protein sequence ID" value="NEY70539.1"/>
    <property type="molecule type" value="Genomic_DNA"/>
</dbReference>
<dbReference type="SUPFAM" id="SSF56091">
    <property type="entry name" value="DNA ligase/mRNA capping enzyme, catalytic domain"/>
    <property type="match status" value="1"/>
</dbReference>
<keyword evidence="5" id="KW-0548">Nucleotidyltransferase</keyword>
<dbReference type="GO" id="GO:0003887">
    <property type="term" value="F:DNA-directed DNA polymerase activity"/>
    <property type="evidence" value="ECO:0007669"/>
    <property type="project" value="UniProtKB-KW"/>
</dbReference>
<organism evidence="24 25">
    <name type="scientific">Bacillus mesophilus</name>
    <dbReference type="NCBI Taxonomy" id="1808955"/>
    <lineage>
        <taxon>Bacteria</taxon>
        <taxon>Bacillati</taxon>
        <taxon>Bacillota</taxon>
        <taxon>Bacilli</taxon>
        <taxon>Bacillales</taxon>
        <taxon>Bacillaceae</taxon>
        <taxon>Bacillus</taxon>
    </lineage>
</organism>
<dbReference type="InterPro" id="IPR012340">
    <property type="entry name" value="NA-bd_OB-fold"/>
</dbReference>
<keyword evidence="17" id="KW-0464">Manganese</keyword>
<evidence type="ECO:0000256" key="2">
    <source>
        <dbReference type="ARBA" id="ARBA00012727"/>
    </source>
</evidence>
<dbReference type="SUPFAM" id="SSF50249">
    <property type="entry name" value="Nucleic acid-binding proteins"/>
    <property type="match status" value="1"/>
</dbReference>
<evidence type="ECO:0000256" key="7">
    <source>
        <dbReference type="ARBA" id="ARBA00022723"/>
    </source>
</evidence>
<evidence type="ECO:0000256" key="19">
    <source>
        <dbReference type="ARBA" id="ARBA00029943"/>
    </source>
</evidence>
<keyword evidence="9" id="KW-0227">DNA damage</keyword>
<dbReference type="NCBIfam" id="NF007211">
    <property type="entry name" value="PRK09633.1"/>
    <property type="match status" value="1"/>
</dbReference>
<dbReference type="InterPro" id="IPR014146">
    <property type="entry name" value="LigD_ligase_dom"/>
</dbReference>
<keyword evidence="3 24" id="KW-0436">Ligase</keyword>
<evidence type="ECO:0000256" key="13">
    <source>
        <dbReference type="ARBA" id="ARBA00022932"/>
    </source>
</evidence>
<keyword evidence="15" id="KW-0233">DNA recombination</keyword>
<keyword evidence="16" id="KW-0234">DNA repair</keyword>
<evidence type="ECO:0000256" key="9">
    <source>
        <dbReference type="ARBA" id="ARBA00022763"/>
    </source>
</evidence>
<accession>A0A6M0Q442</accession>
<comment type="cofactor">
    <cofactor evidence="1">
        <name>Mn(2+)</name>
        <dbReference type="ChEBI" id="CHEBI:29035"/>
    </cofactor>
</comment>
<feature type="domain" description="ATP-dependent DNA ligase family profile" evidence="23">
    <location>
        <begin position="110"/>
        <end position="211"/>
    </location>
</feature>
<sequence>MNKIPKPMLPTLTTEFPKGNEWAYEIKYDGFRAMFYIDEHNFHLISRNGLSLTEQFPEAEEAAVFARDIWKNELPILFDGELCILESSHKANFEDIQLRGRLKTKDKIIAQMNRKKAHYCVFDLLILKNKQISQLPYQERKNELRRLFEDGELPTEVQPHSSVFFQYIKEYTDKEEVWKLAERFDAEGVIVKLVTSKWEEGKRTTQWYKIKNWKEGSFFVLAYEKKNGFFHLGILRNQEVFSAGLVSHGFSSEERDALIQVIKANKKSENQDIIFVEPSICMDILFLELYKDQVRQPSFKQFRFDLKWEDCTWEKLQQSIHPIPEEITITHPDKPLWPKKNIDKQTYIIYLRSIAPYLLPFLENRLLTVIRYPHGMLGDPFYQKNCPDYAPEFIQTSRSEGINYIVCNNIETLMWLGNQLAFEFHIPFQTIHSNGPSEIVFDLDPPSRDYFFLAVKAALMMKEVFDGLKLQTFVKTSGNKGLQIYVPLPENTFSYDETRKFTEFIAHYLITKDPDHFTIERLKKNRGTKLYVDYIQHAEGKTIISPYSARGNEDGLVATPLYWDEVTEELTPELFPVDKMVDRIKQVGDPFQDFFKAKDTQPFQDILEFLTRAP</sequence>
<comment type="caution">
    <text evidence="24">The sequence shown here is derived from an EMBL/GenBank/DDBJ whole genome shotgun (WGS) entry which is preliminary data.</text>
</comment>
<evidence type="ECO:0000256" key="20">
    <source>
        <dbReference type="ARBA" id="ARBA00034003"/>
    </source>
</evidence>
<evidence type="ECO:0000256" key="11">
    <source>
        <dbReference type="ARBA" id="ARBA00022839"/>
    </source>
</evidence>
<dbReference type="Gene3D" id="3.90.920.10">
    <property type="entry name" value="DNA primase, PRIM domain"/>
    <property type="match status" value="1"/>
</dbReference>
<dbReference type="InterPro" id="IPR052171">
    <property type="entry name" value="NHEJ_LigD"/>
</dbReference>
<dbReference type="NCBIfam" id="TIGR02779">
    <property type="entry name" value="NHEJ_ligase_lig"/>
    <property type="match status" value="1"/>
</dbReference>
<dbReference type="PANTHER" id="PTHR42705:SF2">
    <property type="entry name" value="BIFUNCTIONAL NON-HOMOLOGOUS END JOINING PROTEIN LIGD"/>
    <property type="match status" value="1"/>
</dbReference>
<dbReference type="InterPro" id="IPR016059">
    <property type="entry name" value="DNA_ligase_ATP-dep_CS"/>
</dbReference>
<dbReference type="NCBIfam" id="TIGR02778">
    <property type="entry name" value="ligD_pol"/>
    <property type="match status" value="1"/>
</dbReference>
<dbReference type="AlphaFoldDB" id="A0A6M0Q442"/>
<dbReference type="Pfam" id="PF21686">
    <property type="entry name" value="LigD_Prim-Pol"/>
    <property type="match status" value="1"/>
</dbReference>
<evidence type="ECO:0000256" key="10">
    <source>
        <dbReference type="ARBA" id="ARBA00022801"/>
    </source>
</evidence>
<dbReference type="CDD" id="cd04866">
    <property type="entry name" value="LigD_Pol_like_3"/>
    <property type="match status" value="1"/>
</dbReference>
<evidence type="ECO:0000256" key="21">
    <source>
        <dbReference type="ARBA" id="ARBA00049981"/>
    </source>
</evidence>
<dbReference type="PROSITE" id="PS00697">
    <property type="entry name" value="DNA_LIGASE_A1"/>
    <property type="match status" value="1"/>
</dbReference>
<proteinExistence type="inferred from homology"/>
<dbReference type="GO" id="GO:0003910">
    <property type="term" value="F:DNA ligase (ATP) activity"/>
    <property type="evidence" value="ECO:0007669"/>
    <property type="project" value="UniProtKB-EC"/>
</dbReference>
<keyword evidence="4" id="KW-0808">Transferase</keyword>
<reference evidence="24 25" key="1">
    <citation type="submission" date="2020-02" db="EMBL/GenBank/DDBJ databases">
        <title>Bacillus aquiflavi sp. nov., isolated from yellow water of strong flavor Chinese baijiu in Yibin region of China.</title>
        <authorList>
            <person name="Xie J."/>
        </authorList>
    </citation>
    <scope>NUCLEOTIDE SEQUENCE [LARGE SCALE GENOMIC DNA]</scope>
    <source>
        <strain evidence="24 25">SA4</strain>
    </source>
</reference>
<evidence type="ECO:0000256" key="3">
    <source>
        <dbReference type="ARBA" id="ARBA00022598"/>
    </source>
</evidence>
<keyword evidence="8" id="KW-0547">Nucleotide-binding</keyword>
<dbReference type="InterPro" id="IPR012310">
    <property type="entry name" value="DNA_ligase_ATP-dep_cent"/>
</dbReference>
<keyword evidence="7" id="KW-0479">Metal-binding</keyword>
<evidence type="ECO:0000256" key="5">
    <source>
        <dbReference type="ARBA" id="ARBA00022695"/>
    </source>
</evidence>
<keyword evidence="25" id="KW-1185">Reference proteome</keyword>
<keyword evidence="18" id="KW-0511">Multifunctional enzyme</keyword>
<dbReference type="Pfam" id="PF01068">
    <property type="entry name" value="DNA_ligase_A_M"/>
    <property type="match status" value="1"/>
</dbReference>
<dbReference type="NCBIfam" id="TIGR02776">
    <property type="entry name" value="NHEJ_ligase_prk"/>
    <property type="match status" value="1"/>
</dbReference>
<evidence type="ECO:0000256" key="16">
    <source>
        <dbReference type="ARBA" id="ARBA00023204"/>
    </source>
</evidence>
<dbReference type="GO" id="GO:0004527">
    <property type="term" value="F:exonuclease activity"/>
    <property type="evidence" value="ECO:0007669"/>
    <property type="project" value="UniProtKB-KW"/>
</dbReference>
<dbReference type="GO" id="GO:0006281">
    <property type="term" value="P:DNA repair"/>
    <property type="evidence" value="ECO:0007669"/>
    <property type="project" value="UniProtKB-KW"/>
</dbReference>
<dbReference type="InterPro" id="IPR014143">
    <property type="entry name" value="NHEJ_ligase_prk"/>
</dbReference>
<dbReference type="PROSITE" id="PS50160">
    <property type="entry name" value="DNA_LIGASE_A3"/>
    <property type="match status" value="1"/>
</dbReference>
<dbReference type="Gene3D" id="3.30.1490.70">
    <property type="match status" value="1"/>
</dbReference>
<comment type="similarity">
    <text evidence="21">In the C-terminal section; belongs to the ATP-dependent DNA ligase family.</text>
</comment>
<dbReference type="Proteomes" id="UP000481043">
    <property type="component" value="Unassembled WGS sequence"/>
</dbReference>
<evidence type="ECO:0000256" key="1">
    <source>
        <dbReference type="ARBA" id="ARBA00001936"/>
    </source>
</evidence>
<evidence type="ECO:0000259" key="23">
    <source>
        <dbReference type="PROSITE" id="PS50160"/>
    </source>
</evidence>
<evidence type="ECO:0000256" key="12">
    <source>
        <dbReference type="ARBA" id="ARBA00022840"/>
    </source>
</evidence>
<keyword evidence="14" id="KW-0238">DNA-binding</keyword>
<gene>
    <name evidence="24" type="ORF">G4D63_02175</name>
</gene>
<evidence type="ECO:0000256" key="8">
    <source>
        <dbReference type="ARBA" id="ARBA00022741"/>
    </source>
</evidence>